<keyword evidence="4 5" id="KW-0472">Membrane</keyword>
<evidence type="ECO:0000256" key="5">
    <source>
        <dbReference type="SAM" id="Phobius"/>
    </source>
</evidence>
<dbReference type="Pfam" id="PF07869">
    <property type="entry name" value="DUF1656"/>
    <property type="match status" value="1"/>
</dbReference>
<dbReference type="Proteomes" id="UP001160625">
    <property type="component" value="Unassembled WGS sequence"/>
</dbReference>
<sequence>MIEELHVFGVYMPAALVWAVVAVMLTFLLRGLLLRLPLHRILWHPALLELALFLLIWLGLATLADDFLPRWAIS</sequence>
<protein>
    <submittedName>
        <fullName evidence="6">DUF1656 domain-containing protein</fullName>
    </submittedName>
</protein>
<feature type="transmembrane region" description="Helical" evidence="5">
    <location>
        <begin position="6"/>
        <end position="29"/>
    </location>
</feature>
<accession>A0ABT6N5V2</accession>
<evidence type="ECO:0000313" key="7">
    <source>
        <dbReference type="Proteomes" id="UP001160625"/>
    </source>
</evidence>
<evidence type="ECO:0000256" key="3">
    <source>
        <dbReference type="ARBA" id="ARBA00022989"/>
    </source>
</evidence>
<keyword evidence="3 5" id="KW-1133">Transmembrane helix</keyword>
<dbReference type="RefSeq" id="WP_281045855.1">
    <property type="nucleotide sequence ID" value="NZ_JARYGZ010000003.1"/>
</dbReference>
<feature type="transmembrane region" description="Helical" evidence="5">
    <location>
        <begin position="41"/>
        <end position="64"/>
    </location>
</feature>
<dbReference type="EMBL" id="JARYGZ010000003">
    <property type="protein sequence ID" value="MDH7640494.1"/>
    <property type="molecule type" value="Genomic_DNA"/>
</dbReference>
<name>A0ABT6N5V2_9SPHN</name>
<comment type="caution">
    <text evidence="6">The sequence shown here is derived from an EMBL/GenBank/DDBJ whole genome shotgun (WGS) entry which is preliminary data.</text>
</comment>
<evidence type="ECO:0000256" key="2">
    <source>
        <dbReference type="ARBA" id="ARBA00022692"/>
    </source>
</evidence>
<reference evidence="6" key="1">
    <citation type="submission" date="2023-04" db="EMBL/GenBank/DDBJ databases">
        <title>Sphingomonas sp. MAHUQ-71 isolated from rice field.</title>
        <authorList>
            <person name="Huq M.A."/>
        </authorList>
    </citation>
    <scope>NUCLEOTIDE SEQUENCE</scope>
    <source>
        <strain evidence="6">MAHUQ-71</strain>
    </source>
</reference>
<evidence type="ECO:0000313" key="6">
    <source>
        <dbReference type="EMBL" id="MDH7640494.1"/>
    </source>
</evidence>
<organism evidence="6 7">
    <name type="scientific">Sphingomonas oryzagri</name>
    <dbReference type="NCBI Taxonomy" id="3042314"/>
    <lineage>
        <taxon>Bacteria</taxon>
        <taxon>Pseudomonadati</taxon>
        <taxon>Pseudomonadota</taxon>
        <taxon>Alphaproteobacteria</taxon>
        <taxon>Sphingomonadales</taxon>
        <taxon>Sphingomonadaceae</taxon>
        <taxon>Sphingomonas</taxon>
    </lineage>
</organism>
<evidence type="ECO:0000256" key="4">
    <source>
        <dbReference type="ARBA" id="ARBA00023136"/>
    </source>
</evidence>
<gene>
    <name evidence="6" type="ORF">QGN17_17305</name>
</gene>
<evidence type="ECO:0000256" key="1">
    <source>
        <dbReference type="ARBA" id="ARBA00022475"/>
    </source>
</evidence>
<dbReference type="InterPro" id="IPR012451">
    <property type="entry name" value="DUF1656"/>
</dbReference>
<proteinExistence type="predicted"/>
<keyword evidence="7" id="KW-1185">Reference proteome</keyword>
<keyword evidence="1" id="KW-1003">Cell membrane</keyword>
<keyword evidence="2 5" id="KW-0812">Transmembrane</keyword>